<accession>A0A091DE72</accession>
<evidence type="ECO:0000313" key="2">
    <source>
        <dbReference type="EMBL" id="KFO30449.1"/>
    </source>
</evidence>
<dbReference type="Proteomes" id="UP000028990">
    <property type="component" value="Unassembled WGS sequence"/>
</dbReference>
<dbReference type="EMBL" id="KN122430">
    <property type="protein sequence ID" value="KFO30449.1"/>
    <property type="molecule type" value="Genomic_DNA"/>
</dbReference>
<protein>
    <submittedName>
        <fullName evidence="2">Uncharacterized protein</fullName>
    </submittedName>
</protein>
<gene>
    <name evidence="2" type="ORF">H920_08145</name>
</gene>
<name>A0A091DE72_FUKDA</name>
<feature type="region of interest" description="Disordered" evidence="1">
    <location>
        <begin position="79"/>
        <end position="110"/>
    </location>
</feature>
<proteinExistence type="predicted"/>
<organism evidence="2 3">
    <name type="scientific">Fukomys damarensis</name>
    <name type="common">Damaraland mole rat</name>
    <name type="synonym">Cryptomys damarensis</name>
    <dbReference type="NCBI Taxonomy" id="885580"/>
    <lineage>
        <taxon>Eukaryota</taxon>
        <taxon>Metazoa</taxon>
        <taxon>Chordata</taxon>
        <taxon>Craniata</taxon>
        <taxon>Vertebrata</taxon>
        <taxon>Euteleostomi</taxon>
        <taxon>Mammalia</taxon>
        <taxon>Eutheria</taxon>
        <taxon>Euarchontoglires</taxon>
        <taxon>Glires</taxon>
        <taxon>Rodentia</taxon>
        <taxon>Hystricomorpha</taxon>
        <taxon>Bathyergidae</taxon>
        <taxon>Fukomys</taxon>
    </lineage>
</organism>
<sequence>MAGTFWGQSRDTEQRQSRPEKADTLILLVVFQYSCFQMGRLVQCWFHCQKSVAALSLRSYRHQDMPVLFGKQAAGIKRAGLSVPGPQPAPHPLEDDGMRMASPPPPQFEAKVIPVGRTGM</sequence>
<keyword evidence="3" id="KW-1185">Reference proteome</keyword>
<reference evidence="2 3" key="1">
    <citation type="submission" date="2013-11" db="EMBL/GenBank/DDBJ databases">
        <title>The Damaraland mole rat (Fukomys damarensis) genome and evolution of African mole rats.</title>
        <authorList>
            <person name="Gladyshev V.N."/>
            <person name="Fang X."/>
        </authorList>
    </citation>
    <scope>NUCLEOTIDE SEQUENCE [LARGE SCALE GENOMIC DNA]</scope>
    <source>
        <tissue evidence="2">Liver</tissue>
    </source>
</reference>
<evidence type="ECO:0000256" key="1">
    <source>
        <dbReference type="SAM" id="MobiDB-lite"/>
    </source>
</evidence>
<evidence type="ECO:0000313" key="3">
    <source>
        <dbReference type="Proteomes" id="UP000028990"/>
    </source>
</evidence>
<dbReference type="AlphaFoldDB" id="A0A091DE72"/>